<keyword evidence="5" id="KW-0067">ATP-binding</keyword>
<comment type="caution">
    <text evidence="9">The sequence shown here is derived from an EMBL/GenBank/DDBJ whole genome shotgun (WGS) entry which is preliminary data.</text>
</comment>
<reference evidence="9" key="2">
    <citation type="submission" date="2017-10" db="EMBL/GenBank/DDBJ databases">
        <title>Ladona fulva Genome sequencing and assembly.</title>
        <authorList>
            <person name="Murali S."/>
            <person name="Richards S."/>
            <person name="Bandaranaike D."/>
            <person name="Bellair M."/>
            <person name="Blankenburg K."/>
            <person name="Chao H."/>
            <person name="Dinh H."/>
            <person name="Doddapaneni H."/>
            <person name="Dugan-Rocha S."/>
            <person name="Elkadiri S."/>
            <person name="Gnanaolivu R."/>
            <person name="Hernandez B."/>
            <person name="Skinner E."/>
            <person name="Javaid M."/>
            <person name="Lee S."/>
            <person name="Li M."/>
            <person name="Ming W."/>
            <person name="Munidasa M."/>
            <person name="Muniz J."/>
            <person name="Nguyen L."/>
            <person name="Hughes D."/>
            <person name="Osuji N."/>
            <person name="Pu L.-L."/>
            <person name="Puazo M."/>
            <person name="Qu C."/>
            <person name="Quiroz J."/>
            <person name="Raj R."/>
            <person name="Weissenberger G."/>
            <person name="Xin Y."/>
            <person name="Zou X."/>
            <person name="Han Y."/>
            <person name="Worley K."/>
            <person name="Muzny D."/>
            <person name="Gibbs R."/>
        </authorList>
    </citation>
    <scope>NUCLEOTIDE SEQUENCE</scope>
    <source>
        <strain evidence="9">Sampled in the wild</strain>
    </source>
</reference>
<protein>
    <recommendedName>
        <fullName evidence="2">asparagine--tRNA ligase</fullName>
        <ecNumber evidence="2">6.1.1.22</ecNumber>
    </recommendedName>
</protein>
<dbReference type="CDD" id="cd04318">
    <property type="entry name" value="EcAsnRS_like_N"/>
    <property type="match status" value="1"/>
</dbReference>
<dbReference type="AlphaFoldDB" id="A0A8K0JYW9"/>
<dbReference type="GO" id="GO:0005524">
    <property type="term" value="F:ATP binding"/>
    <property type="evidence" value="ECO:0007669"/>
    <property type="project" value="UniProtKB-KW"/>
</dbReference>
<dbReference type="FunFam" id="3.30.930.10:FF:000016">
    <property type="entry name" value="Asparagine--tRNA ligase"/>
    <property type="match status" value="1"/>
</dbReference>
<evidence type="ECO:0000313" key="10">
    <source>
        <dbReference type="Proteomes" id="UP000792457"/>
    </source>
</evidence>
<evidence type="ECO:0000256" key="5">
    <source>
        <dbReference type="ARBA" id="ARBA00022840"/>
    </source>
</evidence>
<dbReference type="Proteomes" id="UP000792457">
    <property type="component" value="Unassembled WGS sequence"/>
</dbReference>
<dbReference type="InterPro" id="IPR004522">
    <property type="entry name" value="Asn-tRNA-ligase"/>
</dbReference>
<dbReference type="EC" id="6.1.1.22" evidence="2"/>
<dbReference type="GO" id="GO:0005739">
    <property type="term" value="C:mitochondrion"/>
    <property type="evidence" value="ECO:0007669"/>
    <property type="project" value="TreeGrafter"/>
</dbReference>
<name>A0A8K0JYW9_LADFU</name>
<sequence length="484" mass="55345">MRKPARLWGCILNRYLSSNNKEFYSLLSVKNILANEHTEEKIAVQGWVKALRNMKTNVFFDIDDGSCVNKLQVVLSKNRKPHNLTFGSSVKVEGVIQPNPQNIGKPELKADNVEVVGPCDIEKGYPFAPRKSYSADYIRQFLHMRSRTSTFASLLRIRHSASLAVHNFFDSKGFLLVHTPILTSNDCEGAGEVFRVNPHNENLLVEMMKLGVAKDEAFFDTKAFLTVSGQLHAECISRGISKVYTFGPTFRAENSRSRLHLSEFYMIEPEIAFVDDLNEILILMEDFVKSLTTSLMDISGEDIEFLYKRHESRQMEEISKILRNPFITMTYDEAFSVICKHAHKFKSIPRKEEGLNKEQELFLVEQNGGSPVFIINWPKEMKPFYMKEMESDSDKVLAVDLLAPGIGELCGGSLRESDPTELTRRLQTLGLEQQMKWYTEMRQFGNVPTGGFGMGFERFLQMLLPIPSIKDVIPFPRWAHNCRM</sequence>
<evidence type="ECO:0000256" key="7">
    <source>
        <dbReference type="ARBA" id="ARBA00023146"/>
    </source>
</evidence>
<dbReference type="PANTHER" id="PTHR22594:SF34">
    <property type="entry name" value="ASPARAGINE--TRNA LIGASE, MITOCHONDRIAL-RELATED"/>
    <property type="match status" value="1"/>
</dbReference>
<evidence type="ECO:0000259" key="8">
    <source>
        <dbReference type="PROSITE" id="PS50862"/>
    </source>
</evidence>
<dbReference type="InterPro" id="IPR045864">
    <property type="entry name" value="aa-tRNA-synth_II/BPL/LPL"/>
</dbReference>
<dbReference type="PRINTS" id="PR01042">
    <property type="entry name" value="TRNASYNTHASP"/>
</dbReference>
<keyword evidence="6" id="KW-0648">Protein biosynthesis</keyword>
<dbReference type="PANTHER" id="PTHR22594">
    <property type="entry name" value="ASPARTYL/LYSYL-TRNA SYNTHETASE"/>
    <property type="match status" value="1"/>
</dbReference>
<dbReference type="Gene3D" id="2.40.50.140">
    <property type="entry name" value="Nucleic acid-binding proteins"/>
    <property type="match status" value="1"/>
</dbReference>
<dbReference type="SUPFAM" id="SSF50249">
    <property type="entry name" value="Nucleic acid-binding proteins"/>
    <property type="match status" value="1"/>
</dbReference>
<dbReference type="GO" id="GO:0006421">
    <property type="term" value="P:asparaginyl-tRNA aminoacylation"/>
    <property type="evidence" value="ECO:0007669"/>
    <property type="project" value="InterPro"/>
</dbReference>
<dbReference type="Pfam" id="PF00152">
    <property type="entry name" value="tRNA-synt_2"/>
    <property type="match status" value="1"/>
</dbReference>
<evidence type="ECO:0000256" key="2">
    <source>
        <dbReference type="ARBA" id="ARBA00012816"/>
    </source>
</evidence>
<dbReference type="SUPFAM" id="SSF55681">
    <property type="entry name" value="Class II aaRS and biotin synthetases"/>
    <property type="match status" value="1"/>
</dbReference>
<dbReference type="NCBIfam" id="NF003037">
    <property type="entry name" value="PRK03932.1"/>
    <property type="match status" value="1"/>
</dbReference>
<dbReference type="InterPro" id="IPR002312">
    <property type="entry name" value="Asp/Asn-tRNA-synth_IIb"/>
</dbReference>
<dbReference type="EMBL" id="KZ308229">
    <property type="protein sequence ID" value="KAG8225211.1"/>
    <property type="molecule type" value="Genomic_DNA"/>
</dbReference>
<dbReference type="GO" id="GO:0004816">
    <property type="term" value="F:asparagine-tRNA ligase activity"/>
    <property type="evidence" value="ECO:0007669"/>
    <property type="project" value="UniProtKB-EC"/>
</dbReference>
<keyword evidence="10" id="KW-1185">Reference proteome</keyword>
<dbReference type="NCBIfam" id="TIGR00457">
    <property type="entry name" value="asnS"/>
    <property type="match status" value="1"/>
</dbReference>
<dbReference type="InterPro" id="IPR004365">
    <property type="entry name" value="NA-bd_OB_tRNA"/>
</dbReference>
<feature type="domain" description="Aminoacyl-transfer RNA synthetases class-II family profile" evidence="8">
    <location>
        <begin position="155"/>
        <end position="474"/>
    </location>
</feature>
<evidence type="ECO:0000256" key="6">
    <source>
        <dbReference type="ARBA" id="ARBA00022917"/>
    </source>
</evidence>
<dbReference type="OrthoDB" id="360585at2759"/>
<dbReference type="GO" id="GO:0003676">
    <property type="term" value="F:nucleic acid binding"/>
    <property type="evidence" value="ECO:0007669"/>
    <property type="project" value="InterPro"/>
</dbReference>
<reference evidence="9" key="1">
    <citation type="submission" date="2013-04" db="EMBL/GenBank/DDBJ databases">
        <authorList>
            <person name="Qu J."/>
            <person name="Murali S.C."/>
            <person name="Bandaranaike D."/>
            <person name="Bellair M."/>
            <person name="Blankenburg K."/>
            <person name="Chao H."/>
            <person name="Dinh H."/>
            <person name="Doddapaneni H."/>
            <person name="Downs B."/>
            <person name="Dugan-Rocha S."/>
            <person name="Elkadiri S."/>
            <person name="Gnanaolivu R.D."/>
            <person name="Hernandez B."/>
            <person name="Javaid M."/>
            <person name="Jayaseelan J.C."/>
            <person name="Lee S."/>
            <person name="Li M."/>
            <person name="Ming W."/>
            <person name="Munidasa M."/>
            <person name="Muniz J."/>
            <person name="Nguyen L."/>
            <person name="Ongeri F."/>
            <person name="Osuji N."/>
            <person name="Pu L.-L."/>
            <person name="Puazo M."/>
            <person name="Qu C."/>
            <person name="Quiroz J."/>
            <person name="Raj R."/>
            <person name="Weissenberger G."/>
            <person name="Xin Y."/>
            <person name="Zou X."/>
            <person name="Han Y."/>
            <person name="Richards S."/>
            <person name="Worley K."/>
            <person name="Muzny D."/>
            <person name="Gibbs R."/>
        </authorList>
    </citation>
    <scope>NUCLEOTIDE SEQUENCE</scope>
    <source>
        <strain evidence="9">Sampled in the wild</strain>
    </source>
</reference>
<keyword evidence="4" id="KW-0547">Nucleotide-binding</keyword>
<keyword evidence="3" id="KW-0436">Ligase</keyword>
<accession>A0A8K0JYW9</accession>
<evidence type="ECO:0000256" key="1">
    <source>
        <dbReference type="ARBA" id="ARBA00008226"/>
    </source>
</evidence>
<dbReference type="Pfam" id="PF01336">
    <property type="entry name" value="tRNA_anti-codon"/>
    <property type="match status" value="1"/>
</dbReference>
<dbReference type="Gene3D" id="3.30.930.10">
    <property type="entry name" value="Bira Bifunctional Protein, Domain 2"/>
    <property type="match status" value="1"/>
</dbReference>
<dbReference type="PROSITE" id="PS50862">
    <property type="entry name" value="AA_TRNA_LIGASE_II"/>
    <property type="match status" value="1"/>
</dbReference>
<dbReference type="InterPro" id="IPR012340">
    <property type="entry name" value="NA-bd_OB-fold"/>
</dbReference>
<gene>
    <name evidence="9" type="ORF">J437_LFUL009056</name>
</gene>
<evidence type="ECO:0000256" key="3">
    <source>
        <dbReference type="ARBA" id="ARBA00022598"/>
    </source>
</evidence>
<evidence type="ECO:0000256" key="4">
    <source>
        <dbReference type="ARBA" id="ARBA00022741"/>
    </source>
</evidence>
<dbReference type="InterPro" id="IPR004364">
    <property type="entry name" value="Aa-tRNA-synt_II"/>
</dbReference>
<keyword evidence="7" id="KW-0030">Aminoacyl-tRNA synthetase</keyword>
<evidence type="ECO:0000313" key="9">
    <source>
        <dbReference type="EMBL" id="KAG8225211.1"/>
    </source>
</evidence>
<dbReference type="InterPro" id="IPR006195">
    <property type="entry name" value="aa-tRNA-synth_II"/>
</dbReference>
<organism evidence="9 10">
    <name type="scientific">Ladona fulva</name>
    <name type="common">Scarce chaser dragonfly</name>
    <name type="synonym">Libellula fulva</name>
    <dbReference type="NCBI Taxonomy" id="123851"/>
    <lineage>
        <taxon>Eukaryota</taxon>
        <taxon>Metazoa</taxon>
        <taxon>Ecdysozoa</taxon>
        <taxon>Arthropoda</taxon>
        <taxon>Hexapoda</taxon>
        <taxon>Insecta</taxon>
        <taxon>Pterygota</taxon>
        <taxon>Palaeoptera</taxon>
        <taxon>Odonata</taxon>
        <taxon>Epiprocta</taxon>
        <taxon>Anisoptera</taxon>
        <taxon>Libelluloidea</taxon>
        <taxon>Libellulidae</taxon>
        <taxon>Ladona</taxon>
    </lineage>
</organism>
<proteinExistence type="inferred from homology"/>
<comment type="similarity">
    <text evidence="1">Belongs to the class-II aminoacyl-tRNA synthetase family.</text>
</comment>